<proteinExistence type="predicted"/>
<name>A0ABT7X4H6_9BACE</name>
<dbReference type="PROSITE" id="PS51257">
    <property type="entry name" value="PROKAR_LIPOPROTEIN"/>
    <property type="match status" value="1"/>
</dbReference>
<organism evidence="2 3">
    <name type="scientific">Bacteroides gallinaceum</name>
    <dbReference type="NCBI Taxonomy" id="1462571"/>
    <lineage>
        <taxon>Bacteria</taxon>
        <taxon>Pseudomonadati</taxon>
        <taxon>Bacteroidota</taxon>
        <taxon>Bacteroidia</taxon>
        <taxon>Bacteroidales</taxon>
        <taxon>Bacteroidaceae</taxon>
        <taxon>Bacteroides</taxon>
    </lineage>
</organism>
<dbReference type="RefSeq" id="WP_239414065.1">
    <property type="nucleotide sequence ID" value="NZ_JAUEII010000010.1"/>
</dbReference>
<gene>
    <name evidence="2" type="ORF">QVO10_06190</name>
</gene>
<comment type="caution">
    <text evidence="2">The sequence shown here is derived from an EMBL/GenBank/DDBJ whole genome shotgun (WGS) entry which is preliminary data.</text>
</comment>
<reference evidence="2" key="1">
    <citation type="submission" date="2023-06" db="EMBL/GenBank/DDBJ databases">
        <authorList>
            <person name="Zeman M."/>
            <person name="Kubasova T."/>
            <person name="Jahodarova E."/>
            <person name="Nykrynova M."/>
            <person name="Rychlik I."/>
        </authorList>
    </citation>
    <scope>NUCLEOTIDE SEQUENCE</scope>
    <source>
        <strain evidence="2">84_SSukc20</strain>
    </source>
</reference>
<evidence type="ECO:0000256" key="1">
    <source>
        <dbReference type="SAM" id="SignalP"/>
    </source>
</evidence>
<protein>
    <submittedName>
        <fullName evidence="2">Carboxypeptidase-like regulatory domain-containing protein</fullName>
    </submittedName>
</protein>
<reference evidence="2" key="2">
    <citation type="submission" date="2024-05" db="EMBL/GenBank/DDBJ databases">
        <title>Identification and characterization of horizontal gene transfer across gut microbiota members of farm animals based on homology search.</title>
        <authorList>
            <person name="Schwarzerova J."/>
            <person name="Nykrynova M."/>
            <person name="Jureckova K."/>
            <person name="Cejkova D."/>
            <person name="Rychlik I."/>
        </authorList>
    </citation>
    <scope>NUCLEOTIDE SEQUENCE</scope>
    <source>
        <strain evidence="2">84_SSukc20</strain>
    </source>
</reference>
<dbReference type="Pfam" id="PF13620">
    <property type="entry name" value="CarboxypepD_reg"/>
    <property type="match status" value="1"/>
</dbReference>
<dbReference type="SUPFAM" id="SSF49452">
    <property type="entry name" value="Starch-binding domain-like"/>
    <property type="match status" value="1"/>
</dbReference>
<feature type="signal peptide" evidence="1">
    <location>
        <begin position="1"/>
        <end position="18"/>
    </location>
</feature>
<evidence type="ECO:0000313" key="3">
    <source>
        <dbReference type="Proteomes" id="UP001167871"/>
    </source>
</evidence>
<keyword evidence="3" id="KW-1185">Reference proteome</keyword>
<dbReference type="InterPro" id="IPR013784">
    <property type="entry name" value="Carb-bd-like_fold"/>
</dbReference>
<accession>A0ABT7X4H6</accession>
<dbReference type="Gene3D" id="2.60.40.1120">
    <property type="entry name" value="Carboxypeptidase-like, regulatory domain"/>
    <property type="match status" value="1"/>
</dbReference>
<dbReference type="Proteomes" id="UP001167871">
    <property type="component" value="Unassembled WGS sequence"/>
</dbReference>
<dbReference type="EMBL" id="JAUEII010000010">
    <property type="protein sequence ID" value="MDN0048979.1"/>
    <property type="molecule type" value="Genomic_DNA"/>
</dbReference>
<evidence type="ECO:0000313" key="2">
    <source>
        <dbReference type="EMBL" id="MDN0048979.1"/>
    </source>
</evidence>
<keyword evidence="1" id="KW-0732">Signal</keyword>
<feature type="chain" id="PRO_5045841461" evidence="1">
    <location>
        <begin position="19"/>
        <end position="397"/>
    </location>
</feature>
<sequence>MRKGAFMLLAASLTFGMAACSDDDPDYSNVTPPTVAVASNTLTGIISNMDGSAIQGATVTLSGTSTATSQTDSNGMYVFEDVKAGSYTLKAEADGKQSQETSLTVTDTGKTQNLTWNTVLPNEVKTEITVSTTESTSGNVTTEHLTGNDHAAIVVDAVVPANAVEGENVTIEITPIYTANSDLLSRAEETSNTLLTGASLSCSDSNATLSEPIELGFTLDEELAGEAQAKEYVNGQWVNIDPSRISVENGKVTIEATEFTSYAMFLDVTVSVSNSSEPIVFTQDTWDNLYGSADMTVGDATYTYRIGTEITTSGTNVLTALLIEKLAQMFGAGSTTVNGSYPLNVTLPIGTLLTISGTQEIQQISVSARNRSVSGTHYGTVTIGTYTANRQHTGGSN</sequence>